<sequence length="303" mass="32416">MWRVVLGAALALAAVPRGAAAQNEGALRAAFEGRTVTVRIDMPATSQGVDVYPLDAVPLDVREVAQRLKDNGTALRIGQQAMVTKVVVKKNSHIEFQLGGGGYGTLGDWSGSTVNAVAAGETRAEKALRDSIKATSDRGQRQRMQRELDAQRSARERENARAAAEAQQANAARETLLRAKRVESGSRFNVRFRQGIPPEQLTPEGVMRALARWVDFGAATPAGAPTATPVVKDDATPAATGIAALRKGLLVEQVEALLGPASAVGESREGTLTLVRRTYRRDGMQVVGRFVNDVLIDFAITPR</sequence>
<dbReference type="EMBL" id="BRXS01000012">
    <property type="protein sequence ID" value="GLC28575.1"/>
    <property type="molecule type" value="Genomic_DNA"/>
</dbReference>
<evidence type="ECO:0000256" key="1">
    <source>
        <dbReference type="SAM" id="MobiDB-lite"/>
    </source>
</evidence>
<gene>
    <name evidence="3" type="ORF">rosag_50880</name>
</gene>
<feature type="region of interest" description="Disordered" evidence="1">
    <location>
        <begin position="128"/>
        <end position="171"/>
    </location>
</feature>
<comment type="caution">
    <text evidence="3">The sequence shown here is derived from an EMBL/GenBank/DDBJ whole genome shotgun (WGS) entry which is preliminary data.</text>
</comment>
<feature type="compositionally biased region" description="Low complexity" evidence="1">
    <location>
        <begin position="161"/>
        <end position="171"/>
    </location>
</feature>
<proteinExistence type="predicted"/>
<feature type="signal peptide" evidence="2">
    <location>
        <begin position="1"/>
        <end position="21"/>
    </location>
</feature>
<name>A0AA37QL45_9BACT</name>
<evidence type="ECO:0000256" key="2">
    <source>
        <dbReference type="SAM" id="SignalP"/>
    </source>
</evidence>
<keyword evidence="2" id="KW-0732">Signal</keyword>
<dbReference type="Proteomes" id="UP001161325">
    <property type="component" value="Unassembled WGS sequence"/>
</dbReference>
<feature type="chain" id="PRO_5041386877" description="Preprotein translocase subunit SecD" evidence="2">
    <location>
        <begin position="22"/>
        <end position="303"/>
    </location>
</feature>
<feature type="compositionally biased region" description="Basic and acidic residues" evidence="1">
    <location>
        <begin position="128"/>
        <end position="160"/>
    </location>
</feature>
<reference evidence="3" key="1">
    <citation type="submission" date="2022-08" db="EMBL/GenBank/DDBJ databases">
        <title>Draft genome sequencing of Roseisolibacter agri AW1220.</title>
        <authorList>
            <person name="Tobiishi Y."/>
            <person name="Tonouchi A."/>
        </authorList>
    </citation>
    <scope>NUCLEOTIDE SEQUENCE</scope>
    <source>
        <strain evidence="3">AW1220</strain>
    </source>
</reference>
<evidence type="ECO:0000313" key="3">
    <source>
        <dbReference type="EMBL" id="GLC28575.1"/>
    </source>
</evidence>
<accession>A0AA37QL45</accession>
<protein>
    <recommendedName>
        <fullName evidence="5">Preprotein translocase subunit SecD</fullName>
    </recommendedName>
</protein>
<evidence type="ECO:0008006" key="5">
    <source>
        <dbReference type="Google" id="ProtNLM"/>
    </source>
</evidence>
<evidence type="ECO:0000313" key="4">
    <source>
        <dbReference type="Proteomes" id="UP001161325"/>
    </source>
</evidence>
<dbReference type="AlphaFoldDB" id="A0AA37QL45"/>
<organism evidence="3 4">
    <name type="scientific">Roseisolibacter agri</name>
    <dbReference type="NCBI Taxonomy" id="2014610"/>
    <lineage>
        <taxon>Bacteria</taxon>
        <taxon>Pseudomonadati</taxon>
        <taxon>Gemmatimonadota</taxon>
        <taxon>Gemmatimonadia</taxon>
        <taxon>Gemmatimonadales</taxon>
        <taxon>Gemmatimonadaceae</taxon>
        <taxon>Roseisolibacter</taxon>
    </lineage>
</organism>
<keyword evidence="4" id="KW-1185">Reference proteome</keyword>